<keyword evidence="4" id="KW-1185">Reference proteome</keyword>
<accession>A0ABS1TCS0</accession>
<dbReference type="EMBL" id="JAESWC010000002">
    <property type="protein sequence ID" value="MBL4936124.1"/>
    <property type="molecule type" value="Genomic_DNA"/>
</dbReference>
<comment type="caution">
    <text evidence="3">The sequence shown here is derived from an EMBL/GenBank/DDBJ whole genome shotgun (WGS) entry which is preliminary data.</text>
</comment>
<keyword evidence="2" id="KW-0687">Ribonucleoprotein</keyword>
<evidence type="ECO:0000313" key="3">
    <source>
        <dbReference type="EMBL" id="MBL4936124.1"/>
    </source>
</evidence>
<dbReference type="CDD" id="cd06088">
    <property type="entry name" value="KOW_RPL14"/>
    <property type="match status" value="1"/>
</dbReference>
<name>A0ABS1TCS0_9CLOT</name>
<proteinExistence type="predicted"/>
<keyword evidence="1" id="KW-0689">Ribosomal protein</keyword>
<sequence length="107" mass="12156">MVQKYLLLSNEVVTLTNAEYIGNVALSKSGRDEGRYFIVVGIIDENYVYISDGDLRTIEKPKKKKIKHLNITNISADEIKNLLLAGKRVSNSMVKKFLQYMNSSEEV</sequence>
<protein>
    <submittedName>
        <fullName evidence="3">KOW domain-containing RNA-binding protein</fullName>
    </submittedName>
</protein>
<dbReference type="Proteomes" id="UP000632377">
    <property type="component" value="Unassembled WGS sequence"/>
</dbReference>
<dbReference type="InterPro" id="IPR008991">
    <property type="entry name" value="Translation_prot_SH3-like_sf"/>
</dbReference>
<dbReference type="SUPFAM" id="SSF50104">
    <property type="entry name" value="Translation proteins SH3-like domain"/>
    <property type="match status" value="1"/>
</dbReference>
<dbReference type="Gene3D" id="2.30.30.30">
    <property type="match status" value="1"/>
</dbReference>
<evidence type="ECO:0000256" key="2">
    <source>
        <dbReference type="ARBA" id="ARBA00023274"/>
    </source>
</evidence>
<evidence type="ECO:0000313" key="4">
    <source>
        <dbReference type="Proteomes" id="UP000632377"/>
    </source>
</evidence>
<evidence type="ECO:0000256" key="1">
    <source>
        <dbReference type="ARBA" id="ARBA00022980"/>
    </source>
</evidence>
<gene>
    <name evidence="3" type="ORF">JK636_10145</name>
</gene>
<dbReference type="InterPro" id="IPR041985">
    <property type="entry name" value="Ribosomal_eL14_KOW"/>
</dbReference>
<reference evidence="3 4" key="1">
    <citation type="submission" date="2021-01" db="EMBL/GenBank/DDBJ databases">
        <title>Genome public.</title>
        <authorList>
            <person name="Liu C."/>
            <person name="Sun Q."/>
        </authorList>
    </citation>
    <scope>NUCLEOTIDE SEQUENCE [LARGE SCALE GENOMIC DNA]</scope>
    <source>
        <strain evidence="3 4">YIM B02515</strain>
    </source>
</reference>
<organism evidence="3 4">
    <name type="scientific">Clostridium rhizosphaerae</name>
    <dbReference type="NCBI Taxonomy" id="2803861"/>
    <lineage>
        <taxon>Bacteria</taxon>
        <taxon>Bacillati</taxon>
        <taxon>Bacillota</taxon>
        <taxon>Clostridia</taxon>
        <taxon>Eubacteriales</taxon>
        <taxon>Clostridiaceae</taxon>
        <taxon>Clostridium</taxon>
    </lineage>
</organism>
<dbReference type="InterPro" id="IPR014722">
    <property type="entry name" value="Rib_uL2_dom2"/>
</dbReference>